<accession>A0AB34QSB2</accession>
<comment type="caution">
    <text evidence="1">The sequence shown here is derived from an EMBL/GenBank/DDBJ whole genome shotgun (WGS) entry which is preliminary data.</text>
</comment>
<evidence type="ECO:0000313" key="1">
    <source>
        <dbReference type="EMBL" id="KIL12127.1"/>
    </source>
</evidence>
<dbReference type="AlphaFoldDB" id="A0AB34QSB2"/>
<name>A0AB34QSB2_BACPU</name>
<proteinExistence type="predicted"/>
<dbReference type="EMBL" id="JXCL01000040">
    <property type="protein sequence ID" value="KIL12127.1"/>
    <property type="molecule type" value="Genomic_DNA"/>
</dbReference>
<dbReference type="Proteomes" id="UP000031978">
    <property type="component" value="Unassembled WGS sequence"/>
</dbReference>
<reference evidence="1 2" key="1">
    <citation type="submission" date="2014-12" db="EMBL/GenBank/DDBJ databases">
        <title>Draft Genome Sequences of Five Spore-Forming Food Isolates of Bacillus pumilus.</title>
        <authorList>
            <person name="de Jong A."/>
            <person name="van Heel A.J."/>
            <person name="Montalban-Lopez M."/>
            <person name="Krawczyk A.O."/>
            <person name="Berendsen E.M."/>
            <person name="Wells-Bennik M."/>
            <person name="Kuipers O.P."/>
        </authorList>
    </citation>
    <scope>NUCLEOTIDE SEQUENCE [LARGE SCALE GENOMIC DNA]</scope>
    <source>
        <strain evidence="1 2">B4127</strain>
    </source>
</reference>
<dbReference type="RefSeq" id="WP_268746350.1">
    <property type="nucleotide sequence ID" value="NZ_JAHHYF010000001.1"/>
</dbReference>
<gene>
    <name evidence="1" type="ORF">B4127_1458</name>
</gene>
<organism evidence="1 2">
    <name type="scientific">Bacillus pumilus</name>
    <name type="common">Bacillus mesentericus</name>
    <dbReference type="NCBI Taxonomy" id="1408"/>
    <lineage>
        <taxon>Bacteria</taxon>
        <taxon>Bacillati</taxon>
        <taxon>Bacillota</taxon>
        <taxon>Bacilli</taxon>
        <taxon>Bacillales</taxon>
        <taxon>Bacillaceae</taxon>
        <taxon>Bacillus</taxon>
    </lineage>
</organism>
<protein>
    <submittedName>
        <fullName evidence="1">Uncharacterized protein</fullName>
    </submittedName>
</protein>
<evidence type="ECO:0000313" key="2">
    <source>
        <dbReference type="Proteomes" id="UP000031978"/>
    </source>
</evidence>
<sequence>MNKRFWLKKAIQATLSQNKSDVEKAEEIVELFGESNVSTTK</sequence>